<keyword evidence="1" id="KW-0732">Signal</keyword>
<accession>A0A0B2UG23</accession>
<feature type="signal peptide" evidence="1">
    <location>
        <begin position="1"/>
        <end position="19"/>
    </location>
</feature>
<proteinExistence type="predicted"/>
<name>A0A0B2UG23_9GAMM</name>
<organism evidence="2 3">
    <name type="scientific">Acinetobacter oleivorans</name>
    <dbReference type="NCBI Taxonomy" id="1148157"/>
    <lineage>
        <taxon>Bacteria</taxon>
        <taxon>Pseudomonadati</taxon>
        <taxon>Pseudomonadota</taxon>
        <taxon>Gammaproteobacteria</taxon>
        <taxon>Moraxellales</taxon>
        <taxon>Moraxellaceae</taxon>
        <taxon>Acinetobacter</taxon>
    </lineage>
</organism>
<dbReference type="Proteomes" id="UP000031012">
    <property type="component" value="Unassembled WGS sequence"/>
</dbReference>
<dbReference type="EMBL" id="JHQK01000003">
    <property type="protein sequence ID" value="KHN67925.1"/>
    <property type="molecule type" value="Genomic_DNA"/>
</dbReference>
<evidence type="ECO:0000313" key="2">
    <source>
        <dbReference type="EMBL" id="KHN67925.1"/>
    </source>
</evidence>
<evidence type="ECO:0000256" key="1">
    <source>
        <dbReference type="SAM" id="SignalP"/>
    </source>
</evidence>
<gene>
    <name evidence="2" type="ORF">DH17_09315</name>
</gene>
<feature type="chain" id="PRO_5002078918" evidence="1">
    <location>
        <begin position="20"/>
        <end position="149"/>
    </location>
</feature>
<dbReference type="AlphaFoldDB" id="A0A0B2UG23"/>
<sequence>MKKNILLLVISILSVGQMACSINPHRITLPDTTNPPAIEKINLIGMSRNEFLNKFHPPVVSRLIGDKRIDTITSYKISNKPKAYGVALYNGFIANTIVSSLHNIMPSELPLDSVDEAVSISDSALNREKVVIEITYDSSSHIEKVERVE</sequence>
<comment type="caution">
    <text evidence="2">The sequence shown here is derived from an EMBL/GenBank/DDBJ whole genome shotgun (WGS) entry which is preliminary data.</text>
</comment>
<protein>
    <submittedName>
        <fullName evidence="2">Uncharacterized protein</fullName>
    </submittedName>
</protein>
<evidence type="ECO:0000313" key="3">
    <source>
        <dbReference type="Proteomes" id="UP000031012"/>
    </source>
</evidence>
<reference evidence="2 3" key="1">
    <citation type="submission" date="2014-03" db="EMBL/GenBank/DDBJ databases">
        <title>Genome sequence of the diesel-degrader and plant-growth promoter Acinetobacter oleivorans PF-1 isolated from the roots of poplar tree.</title>
        <authorList>
            <person name="Gkorezis P."/>
            <person name="van Hamme J."/>
            <person name="Rineau F."/>
            <person name="Vangronsveld J."/>
            <person name="Francetti A."/>
        </authorList>
    </citation>
    <scope>NUCLEOTIDE SEQUENCE [LARGE SCALE GENOMIC DNA]</scope>
    <source>
        <strain evidence="2 3">PF1</strain>
    </source>
</reference>